<sequence length="462" mass="51783">MAGPKPRRSRVFSISTTISQLERETDYKLLQKQSTSNVMQTARMIVVMMVPVVALVSIAGVSMAVSQTRYEKTSTAYDSITPSFFLAELIGTLQKERGITTMFLSTDGRSDSLVTKMVRIQKNVNVSLAKIVNWPQLLVNGSELQSMAAASDYLIGHRRKIMSAANVTVIDNIAFYTNMTQALLNAVTDGVVLPADSQLWKKFVAFDSVLRAGDACGIQRALGSVYFSRGGLRHELVLHFIRLENTVNMYLQQAFRYYKPILVMYVSAQSEIVPVMNSLRATKDRIMEVGQEDANSSALDAIVAIDMGIEWFDNITKYISLLAKLRVRITKDVLEELADAMRKVRQSFILYVCLMVGIVAGCLVLAVWYSSCINTLMRRMSDYSKKMNVKSLELADEKHKTDYLLSQMLPRRVADQLKRNEDVSPEYFDHVTIYFSDIVGFTAISAGSSAEQVVHLLNELYG</sequence>
<dbReference type="GO" id="GO:0000166">
    <property type="term" value="F:nucleotide binding"/>
    <property type="evidence" value="ECO:0007669"/>
    <property type="project" value="UniProtKB-KW"/>
</dbReference>
<reference evidence="12" key="1">
    <citation type="journal article" date="2023" name="Mol. Biol. Evol.">
        <title>Third-Generation Sequencing Reveals the Adaptive Role of the Epigenome in Three Deep-Sea Polychaetes.</title>
        <authorList>
            <person name="Perez M."/>
            <person name="Aroh O."/>
            <person name="Sun Y."/>
            <person name="Lan Y."/>
            <person name="Juniper S.K."/>
            <person name="Young C.R."/>
            <person name="Angers B."/>
            <person name="Qian P.Y."/>
        </authorList>
    </citation>
    <scope>NUCLEOTIDE SEQUENCE</scope>
    <source>
        <strain evidence="12">R07B-5</strain>
    </source>
</reference>
<comment type="subcellular location">
    <subcellularLocation>
        <location evidence="1">Membrane</location>
        <topology evidence="1">Single-pass type I membrane protein</topology>
    </subcellularLocation>
</comment>
<dbReference type="InterPro" id="IPR013587">
    <property type="entry name" value="Nitrate/nitrite_sensing"/>
</dbReference>
<dbReference type="Proteomes" id="UP001209878">
    <property type="component" value="Unassembled WGS sequence"/>
</dbReference>
<evidence type="ECO:0000256" key="4">
    <source>
        <dbReference type="ARBA" id="ARBA00022729"/>
    </source>
</evidence>
<evidence type="ECO:0000256" key="10">
    <source>
        <dbReference type="SAM" id="Phobius"/>
    </source>
</evidence>
<evidence type="ECO:0000256" key="3">
    <source>
        <dbReference type="ARBA" id="ARBA00022692"/>
    </source>
</evidence>
<accession>A0AAD9P085</accession>
<evidence type="ECO:0000256" key="1">
    <source>
        <dbReference type="ARBA" id="ARBA00004479"/>
    </source>
</evidence>
<evidence type="ECO:0000256" key="7">
    <source>
        <dbReference type="ARBA" id="ARBA00023136"/>
    </source>
</evidence>
<keyword evidence="8" id="KW-0456">Lyase</keyword>
<keyword evidence="3 10" id="KW-0812">Transmembrane</keyword>
<keyword evidence="7 10" id="KW-0472">Membrane</keyword>
<dbReference type="SUPFAM" id="SSF55073">
    <property type="entry name" value="Nucleotide cyclase"/>
    <property type="match status" value="1"/>
</dbReference>
<dbReference type="GO" id="GO:0005886">
    <property type="term" value="C:plasma membrane"/>
    <property type="evidence" value="ECO:0007669"/>
    <property type="project" value="TreeGrafter"/>
</dbReference>
<evidence type="ECO:0000256" key="6">
    <source>
        <dbReference type="ARBA" id="ARBA00022989"/>
    </source>
</evidence>
<dbReference type="GO" id="GO:0035556">
    <property type="term" value="P:intracellular signal transduction"/>
    <property type="evidence" value="ECO:0007669"/>
    <property type="project" value="InterPro"/>
</dbReference>
<dbReference type="EMBL" id="JAODUO010000226">
    <property type="protein sequence ID" value="KAK2185695.1"/>
    <property type="molecule type" value="Genomic_DNA"/>
</dbReference>
<feature type="domain" description="Guanylate cyclase" evidence="11">
    <location>
        <begin position="432"/>
        <end position="462"/>
    </location>
</feature>
<dbReference type="PROSITE" id="PS50125">
    <property type="entry name" value="GUANYLATE_CYCLASE_2"/>
    <property type="match status" value="1"/>
</dbReference>
<dbReference type="AlphaFoldDB" id="A0AAD9P085"/>
<dbReference type="PANTHER" id="PTHR11920">
    <property type="entry name" value="GUANYLYL CYCLASE"/>
    <property type="match status" value="1"/>
</dbReference>
<keyword evidence="13" id="KW-1185">Reference proteome</keyword>
<evidence type="ECO:0000313" key="12">
    <source>
        <dbReference type="EMBL" id="KAK2185695.1"/>
    </source>
</evidence>
<keyword evidence="4" id="KW-0732">Signal</keyword>
<dbReference type="Pfam" id="PF00211">
    <property type="entry name" value="Guanylate_cyc"/>
    <property type="match status" value="1"/>
</dbReference>
<dbReference type="Gene3D" id="6.10.250.780">
    <property type="match status" value="1"/>
</dbReference>
<dbReference type="GO" id="GO:0004016">
    <property type="term" value="F:adenylate cyclase activity"/>
    <property type="evidence" value="ECO:0007669"/>
    <property type="project" value="TreeGrafter"/>
</dbReference>
<comment type="caution">
    <text evidence="12">The sequence shown here is derived from an EMBL/GenBank/DDBJ whole genome shotgun (WGS) entry which is preliminary data.</text>
</comment>
<dbReference type="GO" id="GO:0001653">
    <property type="term" value="F:peptide receptor activity"/>
    <property type="evidence" value="ECO:0007669"/>
    <property type="project" value="TreeGrafter"/>
</dbReference>
<feature type="transmembrane region" description="Helical" evidence="10">
    <location>
        <begin position="348"/>
        <end position="369"/>
    </location>
</feature>
<evidence type="ECO:0000256" key="5">
    <source>
        <dbReference type="ARBA" id="ARBA00022741"/>
    </source>
</evidence>
<protein>
    <recommendedName>
        <fullName evidence="2">guanylate cyclase</fullName>
        <ecNumber evidence="2">4.6.1.2</ecNumber>
    </recommendedName>
</protein>
<dbReference type="InterPro" id="IPR050401">
    <property type="entry name" value="Cyclic_nucleotide_synthase"/>
</dbReference>
<proteinExistence type="predicted"/>
<evidence type="ECO:0000256" key="2">
    <source>
        <dbReference type="ARBA" id="ARBA00012202"/>
    </source>
</evidence>
<evidence type="ECO:0000256" key="8">
    <source>
        <dbReference type="ARBA" id="ARBA00023239"/>
    </source>
</evidence>
<dbReference type="Pfam" id="PF07701">
    <property type="entry name" value="HNOBA"/>
    <property type="match status" value="1"/>
</dbReference>
<dbReference type="EC" id="4.6.1.2" evidence="2"/>
<keyword evidence="5" id="KW-0547">Nucleotide-binding</keyword>
<organism evidence="12 13">
    <name type="scientific">Ridgeia piscesae</name>
    <name type="common">Tubeworm</name>
    <dbReference type="NCBI Taxonomy" id="27915"/>
    <lineage>
        <taxon>Eukaryota</taxon>
        <taxon>Metazoa</taxon>
        <taxon>Spiralia</taxon>
        <taxon>Lophotrochozoa</taxon>
        <taxon>Annelida</taxon>
        <taxon>Polychaeta</taxon>
        <taxon>Sedentaria</taxon>
        <taxon>Canalipalpata</taxon>
        <taxon>Sabellida</taxon>
        <taxon>Siboglinidae</taxon>
        <taxon>Ridgeia</taxon>
    </lineage>
</organism>
<dbReference type="InterPro" id="IPR001054">
    <property type="entry name" value="A/G_cyclase"/>
</dbReference>
<dbReference type="GO" id="GO:0007168">
    <property type="term" value="P:receptor guanylyl cyclase signaling pathway"/>
    <property type="evidence" value="ECO:0007669"/>
    <property type="project" value="TreeGrafter"/>
</dbReference>
<dbReference type="Gene3D" id="3.30.70.1230">
    <property type="entry name" value="Nucleotide cyclase"/>
    <property type="match status" value="1"/>
</dbReference>
<dbReference type="PANTHER" id="PTHR11920:SF501">
    <property type="entry name" value="GUANYLATE CYCLASE 32E"/>
    <property type="match status" value="1"/>
</dbReference>
<keyword evidence="9" id="KW-0141">cGMP biosynthesis</keyword>
<dbReference type="Pfam" id="PF08376">
    <property type="entry name" value="NIT"/>
    <property type="match status" value="1"/>
</dbReference>
<evidence type="ECO:0000313" key="13">
    <source>
        <dbReference type="Proteomes" id="UP001209878"/>
    </source>
</evidence>
<dbReference type="InterPro" id="IPR011645">
    <property type="entry name" value="HNOB_dom_associated"/>
</dbReference>
<dbReference type="GO" id="GO:0004383">
    <property type="term" value="F:guanylate cyclase activity"/>
    <property type="evidence" value="ECO:0007669"/>
    <property type="project" value="UniProtKB-EC"/>
</dbReference>
<keyword evidence="6 10" id="KW-1133">Transmembrane helix</keyword>
<dbReference type="InterPro" id="IPR029787">
    <property type="entry name" value="Nucleotide_cyclase"/>
</dbReference>
<feature type="transmembrane region" description="Helical" evidence="10">
    <location>
        <begin position="44"/>
        <end position="65"/>
    </location>
</feature>
<gene>
    <name evidence="12" type="ORF">NP493_226g04001</name>
</gene>
<name>A0AAD9P085_RIDPI</name>
<evidence type="ECO:0000256" key="9">
    <source>
        <dbReference type="ARBA" id="ARBA00023293"/>
    </source>
</evidence>
<evidence type="ECO:0000259" key="11">
    <source>
        <dbReference type="PROSITE" id="PS50125"/>
    </source>
</evidence>